<feature type="compositionally biased region" description="Basic and acidic residues" evidence="1">
    <location>
        <begin position="66"/>
        <end position="76"/>
    </location>
</feature>
<feature type="region of interest" description="Disordered" evidence="1">
    <location>
        <begin position="141"/>
        <end position="177"/>
    </location>
</feature>
<evidence type="ECO:0000259" key="2">
    <source>
        <dbReference type="Pfam" id="PF21182"/>
    </source>
</evidence>
<dbReference type="PANTHER" id="PTHR12958">
    <property type="entry name" value="FRIEND OF GATA2-RELATED"/>
    <property type="match status" value="1"/>
</dbReference>
<reference evidence="3" key="1">
    <citation type="submission" date="2025-08" db="UniProtKB">
        <authorList>
            <consortium name="Ensembl"/>
        </authorList>
    </citation>
    <scope>IDENTIFICATION</scope>
</reference>
<dbReference type="Ensembl" id="ENSAMXT00005011053.1">
    <property type="protein sequence ID" value="ENSAMXP00005009929.1"/>
    <property type="gene ID" value="ENSAMXG00005005521.1"/>
</dbReference>
<accession>A0A8B9HBV9</accession>
<dbReference type="Proteomes" id="UP000694621">
    <property type="component" value="Unplaced"/>
</dbReference>
<dbReference type="GO" id="GO:0007507">
    <property type="term" value="P:heart development"/>
    <property type="evidence" value="ECO:0007669"/>
    <property type="project" value="TreeGrafter"/>
</dbReference>
<dbReference type="GO" id="GO:0061629">
    <property type="term" value="F:RNA polymerase II-specific DNA-binding transcription factor binding"/>
    <property type="evidence" value="ECO:0007669"/>
    <property type="project" value="InterPro"/>
</dbReference>
<feature type="compositionally biased region" description="Basic and acidic residues" evidence="1">
    <location>
        <begin position="83"/>
        <end position="98"/>
    </location>
</feature>
<dbReference type="PANTHER" id="PTHR12958:SF5">
    <property type="entry name" value="ZINC FINGER PROTEIN ZFPM2"/>
    <property type="match status" value="1"/>
</dbReference>
<name>A0A8B9HBV9_ASTMX</name>
<evidence type="ECO:0000313" key="3">
    <source>
        <dbReference type="Ensembl" id="ENSAMXP00005009929.1"/>
    </source>
</evidence>
<dbReference type="InterPro" id="IPR039746">
    <property type="entry name" value="FOG"/>
</dbReference>
<feature type="domain" description="Zinc finger protein ZFPM1/2 PR" evidence="2">
    <location>
        <begin position="100"/>
        <end position="141"/>
    </location>
</feature>
<organism evidence="3 4">
    <name type="scientific">Astyanax mexicanus</name>
    <name type="common">Blind cave fish</name>
    <name type="synonym">Astyanax fasciatus mexicanus</name>
    <dbReference type="NCBI Taxonomy" id="7994"/>
    <lineage>
        <taxon>Eukaryota</taxon>
        <taxon>Metazoa</taxon>
        <taxon>Chordata</taxon>
        <taxon>Craniata</taxon>
        <taxon>Vertebrata</taxon>
        <taxon>Euteleostomi</taxon>
        <taxon>Actinopterygii</taxon>
        <taxon>Neopterygii</taxon>
        <taxon>Teleostei</taxon>
        <taxon>Ostariophysi</taxon>
        <taxon>Characiformes</taxon>
        <taxon>Characoidei</taxon>
        <taxon>Acestrorhamphidae</taxon>
        <taxon>Acestrorhamphinae</taxon>
        <taxon>Astyanax</taxon>
    </lineage>
</organism>
<gene>
    <name evidence="3" type="primary">zfpm2a</name>
</gene>
<evidence type="ECO:0000313" key="4">
    <source>
        <dbReference type="Proteomes" id="UP000694621"/>
    </source>
</evidence>
<feature type="compositionally biased region" description="Acidic residues" evidence="1">
    <location>
        <begin position="18"/>
        <end position="28"/>
    </location>
</feature>
<dbReference type="GO" id="GO:0005634">
    <property type="term" value="C:nucleus"/>
    <property type="evidence" value="ECO:0007669"/>
    <property type="project" value="TreeGrafter"/>
</dbReference>
<evidence type="ECO:0000256" key="1">
    <source>
        <dbReference type="SAM" id="MobiDB-lite"/>
    </source>
</evidence>
<dbReference type="GO" id="GO:0000122">
    <property type="term" value="P:negative regulation of transcription by RNA polymerase II"/>
    <property type="evidence" value="ECO:0007669"/>
    <property type="project" value="TreeGrafter"/>
</dbReference>
<proteinExistence type="predicted"/>
<feature type="region of interest" description="Disordered" evidence="1">
    <location>
        <begin position="66"/>
        <end position="98"/>
    </location>
</feature>
<sequence length="229" mass="26804">MSRRKQSNPRQIKRPLEDGLEEEEEECVSDGNELVAKDEFSMEENFTADFETENLTCEDMEYFCNKGEENSSREMGDTDMEGQNEKTRHPPLESEEWDGPRELDLLNKDGERRIHSRQQLPVGTTWGPFDGKIEMSTETTGLAGRGARHAGKREAREKTERERERERESLQASHPRTHRPQFNQLLNILLLLTFSFTPLYKLLKAERNCNHFIITYILPHSVNWLCKYI</sequence>
<feature type="compositionally biased region" description="Basic residues" evidence="1">
    <location>
        <begin position="1"/>
        <end position="13"/>
    </location>
</feature>
<dbReference type="GO" id="GO:0030154">
    <property type="term" value="P:cell differentiation"/>
    <property type="evidence" value="ECO:0007669"/>
    <property type="project" value="TreeGrafter"/>
</dbReference>
<dbReference type="InterPro" id="IPR049361">
    <property type="entry name" value="ZFPM1/2_PR"/>
</dbReference>
<dbReference type="AlphaFoldDB" id="A0A8B9HBV9"/>
<dbReference type="GO" id="GO:0045944">
    <property type="term" value="P:positive regulation of transcription by RNA polymerase II"/>
    <property type="evidence" value="ECO:0007669"/>
    <property type="project" value="TreeGrafter"/>
</dbReference>
<protein>
    <recommendedName>
        <fullName evidence="2">Zinc finger protein ZFPM1/2 PR domain-containing protein</fullName>
    </recommendedName>
</protein>
<feature type="region of interest" description="Disordered" evidence="1">
    <location>
        <begin position="1"/>
        <end position="40"/>
    </location>
</feature>
<dbReference type="Pfam" id="PF21182">
    <property type="entry name" value="FOG1-like_PR"/>
    <property type="match status" value="1"/>
</dbReference>
<feature type="compositionally biased region" description="Basic and acidic residues" evidence="1">
    <location>
        <begin position="152"/>
        <end position="169"/>
    </location>
</feature>